<dbReference type="RefSeq" id="WP_144987668.1">
    <property type="nucleotide sequence ID" value="NZ_VNJK01000001.1"/>
</dbReference>
<keyword evidence="8" id="KW-1185">Reference proteome</keyword>
<dbReference type="EMBL" id="VNJK01000001">
    <property type="protein sequence ID" value="TVX92320.1"/>
    <property type="molecule type" value="Genomic_DNA"/>
</dbReference>
<evidence type="ECO:0000256" key="2">
    <source>
        <dbReference type="ARBA" id="ARBA00008053"/>
    </source>
</evidence>
<comment type="subcellular location">
    <subcellularLocation>
        <location evidence="1">Endomembrane system</location>
    </subcellularLocation>
</comment>
<evidence type="ECO:0000256" key="6">
    <source>
        <dbReference type="SAM" id="Phobius"/>
    </source>
</evidence>
<evidence type="ECO:0000256" key="1">
    <source>
        <dbReference type="ARBA" id="ARBA00004308"/>
    </source>
</evidence>
<feature type="transmembrane region" description="Helical" evidence="6">
    <location>
        <begin position="6"/>
        <end position="26"/>
    </location>
</feature>
<accession>A0A559IXF8</accession>
<gene>
    <name evidence="7" type="ORF">FPZ44_04120</name>
</gene>
<reference evidence="7 8" key="1">
    <citation type="submission" date="2019-07" db="EMBL/GenBank/DDBJ databases">
        <authorList>
            <person name="Kim J."/>
        </authorList>
    </citation>
    <scope>NUCLEOTIDE SEQUENCE [LARGE SCALE GENOMIC DNA]</scope>
    <source>
        <strain evidence="7 8">N4</strain>
    </source>
</reference>
<keyword evidence="4 6" id="KW-1133">Transmembrane helix</keyword>
<dbReference type="InterPro" id="IPR007383">
    <property type="entry name" value="DUF445"/>
</dbReference>
<comment type="caution">
    <text evidence="7">The sequence shown here is derived from an EMBL/GenBank/DDBJ whole genome shotgun (WGS) entry which is preliminary data.</text>
</comment>
<organism evidence="7 8">
    <name type="scientific">Paenibacillus agilis</name>
    <dbReference type="NCBI Taxonomy" id="3020863"/>
    <lineage>
        <taxon>Bacteria</taxon>
        <taxon>Bacillati</taxon>
        <taxon>Bacillota</taxon>
        <taxon>Bacilli</taxon>
        <taxon>Bacillales</taxon>
        <taxon>Paenibacillaceae</taxon>
        <taxon>Paenibacillus</taxon>
    </lineage>
</organism>
<dbReference type="Pfam" id="PF04286">
    <property type="entry name" value="DUF445"/>
    <property type="match status" value="1"/>
</dbReference>
<comment type="similarity">
    <text evidence="2">Belongs to the UPF0754 family.</text>
</comment>
<evidence type="ECO:0000313" key="8">
    <source>
        <dbReference type="Proteomes" id="UP000318102"/>
    </source>
</evidence>
<dbReference type="OrthoDB" id="9787430at2"/>
<dbReference type="PANTHER" id="PTHR35791">
    <property type="entry name" value="UPF0754 MEMBRANE PROTEIN YHEB"/>
    <property type="match status" value="1"/>
</dbReference>
<dbReference type="PANTHER" id="PTHR35791:SF1">
    <property type="entry name" value="UPF0754 MEMBRANE PROTEIN YHEB"/>
    <property type="match status" value="1"/>
</dbReference>
<name>A0A559IXF8_9BACL</name>
<keyword evidence="3 6" id="KW-0812">Transmembrane</keyword>
<feature type="transmembrane region" description="Helical" evidence="6">
    <location>
        <begin position="370"/>
        <end position="393"/>
    </location>
</feature>
<evidence type="ECO:0000313" key="7">
    <source>
        <dbReference type="EMBL" id="TVX92320.1"/>
    </source>
</evidence>
<dbReference type="AlphaFoldDB" id="A0A559IXF8"/>
<evidence type="ECO:0000256" key="4">
    <source>
        <dbReference type="ARBA" id="ARBA00022989"/>
    </source>
</evidence>
<sequence length="394" mass="44510">MSAWVLIIFSIAVAAIVGGVTNHFAIKMLFHPRRPIYIGSWKLPFTPGLIPKRKQDIAESLGEVVAQYLVTSDGLRSVLEKPGMQQQLTQTLTASIDRLATNPKTLMEWMHPDAGEEERAVLIQEWEQKLRMVAQQGIVHLWQSERWSERSLHELLPGLQSEVRSRAADKATQALLNAVGSQLQSFEGQRMLANMLSKVLDRSQGFFGTMAAIFVDEDKLVSRMIPLLAEQLKSSDVRRTVARIVERKLDEWMDKTPAELVQELSGETGTENDKPELWVAERLNDVIPFAHLAQRLADLRPADWVQEYRHVWEPFIPRIVQFGVNKLDQHLDQLIKSIGLEEVVRAQVEKFPIERLEHIILSVSGKEFRAITWLGVLLGGIIGGVQAFILLAVG</sequence>
<dbReference type="GO" id="GO:0012505">
    <property type="term" value="C:endomembrane system"/>
    <property type="evidence" value="ECO:0007669"/>
    <property type="project" value="UniProtKB-SubCell"/>
</dbReference>
<protein>
    <submittedName>
        <fullName evidence="7">DUF445 family protein</fullName>
    </submittedName>
</protein>
<evidence type="ECO:0000256" key="3">
    <source>
        <dbReference type="ARBA" id="ARBA00022692"/>
    </source>
</evidence>
<dbReference type="Proteomes" id="UP000318102">
    <property type="component" value="Unassembled WGS sequence"/>
</dbReference>
<keyword evidence="5 6" id="KW-0472">Membrane</keyword>
<proteinExistence type="inferred from homology"/>
<evidence type="ECO:0000256" key="5">
    <source>
        <dbReference type="ARBA" id="ARBA00023136"/>
    </source>
</evidence>